<evidence type="ECO:0000313" key="3">
    <source>
        <dbReference type="EMBL" id="SED11294.1"/>
    </source>
</evidence>
<accession>A0A1H4Y2T8</accession>
<dbReference type="SUPFAM" id="SSF54427">
    <property type="entry name" value="NTF2-like"/>
    <property type="match status" value="1"/>
</dbReference>
<dbReference type="AlphaFoldDB" id="A0A1H4Y2T8"/>
<keyword evidence="3" id="KW-0413">Isomerase</keyword>
<dbReference type="Proteomes" id="UP000183561">
    <property type="component" value="Unassembled WGS sequence"/>
</dbReference>
<evidence type="ECO:0000256" key="1">
    <source>
        <dbReference type="SAM" id="SignalP"/>
    </source>
</evidence>
<dbReference type="Pfam" id="PF14534">
    <property type="entry name" value="DUF4440"/>
    <property type="match status" value="1"/>
</dbReference>
<dbReference type="InterPro" id="IPR027843">
    <property type="entry name" value="DUF4440"/>
</dbReference>
<dbReference type="Gene3D" id="3.10.450.50">
    <property type="match status" value="1"/>
</dbReference>
<reference evidence="4" key="1">
    <citation type="submission" date="2016-10" db="EMBL/GenBank/DDBJ databases">
        <authorList>
            <person name="Varghese N."/>
            <person name="Submissions S."/>
        </authorList>
    </citation>
    <scope>NUCLEOTIDE SEQUENCE [LARGE SCALE GENOMIC DNA]</scope>
    <source>
        <strain evidence="4">DSM 44498</strain>
    </source>
</reference>
<dbReference type="PROSITE" id="PS51257">
    <property type="entry name" value="PROKAR_LIPOPROTEIN"/>
    <property type="match status" value="1"/>
</dbReference>
<dbReference type="GO" id="GO:0016853">
    <property type="term" value="F:isomerase activity"/>
    <property type="evidence" value="ECO:0007669"/>
    <property type="project" value="UniProtKB-KW"/>
</dbReference>
<name>A0A1H4Y2T8_9NOCA</name>
<evidence type="ECO:0000313" key="4">
    <source>
        <dbReference type="Proteomes" id="UP000183561"/>
    </source>
</evidence>
<keyword evidence="1" id="KW-0732">Signal</keyword>
<feature type="domain" description="DUF4440" evidence="2">
    <location>
        <begin position="37"/>
        <end position="150"/>
    </location>
</feature>
<proteinExistence type="predicted"/>
<dbReference type="OrthoDB" id="7375616at2"/>
<sequence>MGARRFPVVAVLVLAAASGCADEYAASPEPGRDEASIVDALNQWPRDFANKDVAAVCSLFAPDVVVIYPGTEDRNYDATCAQFQRVLTVPDRTFTYAAPEIAEVLVDGDLAAVRLVWPLTVTDASGTVLESVRESGVDVFRRQPDGSWKIHVSHAFPLTE</sequence>
<protein>
    <submittedName>
        <fullName evidence="3">Ketosteroid isomerase homolog</fullName>
    </submittedName>
</protein>
<feature type="chain" id="PRO_5038751402" evidence="1">
    <location>
        <begin position="22"/>
        <end position="160"/>
    </location>
</feature>
<dbReference type="InterPro" id="IPR032710">
    <property type="entry name" value="NTF2-like_dom_sf"/>
</dbReference>
<dbReference type="RefSeq" id="WP_072948086.1">
    <property type="nucleotide sequence ID" value="NZ_FNSV01000005.1"/>
</dbReference>
<feature type="signal peptide" evidence="1">
    <location>
        <begin position="1"/>
        <end position="21"/>
    </location>
</feature>
<dbReference type="EMBL" id="FNSV01000005">
    <property type="protein sequence ID" value="SED11294.1"/>
    <property type="molecule type" value="Genomic_DNA"/>
</dbReference>
<evidence type="ECO:0000259" key="2">
    <source>
        <dbReference type="Pfam" id="PF14534"/>
    </source>
</evidence>
<organism evidence="3 4">
    <name type="scientific">Rhodococcus koreensis</name>
    <dbReference type="NCBI Taxonomy" id="99653"/>
    <lineage>
        <taxon>Bacteria</taxon>
        <taxon>Bacillati</taxon>
        <taxon>Actinomycetota</taxon>
        <taxon>Actinomycetes</taxon>
        <taxon>Mycobacteriales</taxon>
        <taxon>Nocardiaceae</taxon>
        <taxon>Rhodococcus</taxon>
    </lineage>
</organism>
<keyword evidence="4" id="KW-1185">Reference proteome</keyword>
<gene>
    <name evidence="3" type="ORF">SAMN04490239_6866</name>
</gene>